<proteinExistence type="inferred from homology"/>
<evidence type="ECO:0000256" key="2">
    <source>
        <dbReference type="SAM" id="MobiDB-lite"/>
    </source>
</evidence>
<dbReference type="PANTHER" id="PTHR13323">
    <property type="entry name" value="LATE ENDOSOMAL/LYSOSOMAL MP1 INTERACTING PROTEIN"/>
    <property type="match status" value="1"/>
</dbReference>
<evidence type="ECO:0000313" key="4">
    <source>
        <dbReference type="EMBL" id="KAG9508414.1"/>
    </source>
</evidence>
<dbReference type="Gene3D" id="3.30.450.30">
    <property type="entry name" value="Dynein light chain 2a, cytoplasmic"/>
    <property type="match status" value="1"/>
</dbReference>
<gene>
    <name evidence="4" type="ORF">GZH46_03093</name>
</gene>
<sequence>MWAAHSEIGPGKPLSASDIWRGSVNSSQRLEWFKKRASSKPSENEPKTRSRQQTDSHKMLPFPKCTSDHFDLFQIFQIFLALSSKSSDLPMQQTVNVSNGHGSLANMLRPKTLNSILSRANTGGVICTLLLNKEGTLLAYAGGSDEEARTTAALASTIWKNFERYGNSAFHDDRLKCTVVQCHNANLVIRNLSTVLLCIFANQDAPIGMLKNKAKCLADHIEAPLDKILRT</sequence>
<keyword evidence="5" id="KW-1185">Reference proteome</keyword>
<feature type="domain" description="Roadblock/LAMTOR2" evidence="3">
    <location>
        <begin position="113"/>
        <end position="201"/>
    </location>
</feature>
<comment type="similarity">
    <text evidence="1">Belongs to the GAMAD family.</text>
</comment>
<reference evidence="4 5" key="1">
    <citation type="submission" date="2020-10" db="EMBL/GenBank/DDBJ databases">
        <authorList>
            <person name="Klimov P.B."/>
            <person name="Dyachkov S.M."/>
            <person name="Chetverikov P.E."/>
        </authorList>
    </citation>
    <scope>NUCLEOTIDE SEQUENCE [LARGE SCALE GENOMIC DNA]</scope>
    <source>
        <strain evidence="4">BMOC 18-1129-001#AD2665</strain>
        <tissue evidence="4">Entire mites</tissue>
    </source>
</reference>
<dbReference type="Proteomes" id="UP000825002">
    <property type="component" value="Unassembled WGS sequence"/>
</dbReference>
<evidence type="ECO:0000256" key="1">
    <source>
        <dbReference type="ARBA" id="ARBA00007191"/>
    </source>
</evidence>
<comment type="caution">
    <text evidence="4">The sequence shown here is derived from an EMBL/GenBank/DDBJ whole genome shotgun (WGS) entry which is preliminary data.</text>
</comment>
<feature type="non-terminal residue" evidence="4">
    <location>
        <position position="1"/>
    </location>
</feature>
<dbReference type="SUPFAM" id="SSF103196">
    <property type="entry name" value="Roadblock/LC7 domain"/>
    <property type="match status" value="1"/>
</dbReference>
<protein>
    <submittedName>
        <fullName evidence="4">Ragulator complex protein LAMTOR2-like protein</fullName>
    </submittedName>
</protein>
<dbReference type="EMBL" id="JAIFTH010002223">
    <property type="protein sequence ID" value="KAG9508414.1"/>
    <property type="molecule type" value="Genomic_DNA"/>
</dbReference>
<feature type="region of interest" description="Disordered" evidence="2">
    <location>
        <begin position="31"/>
        <end position="60"/>
    </location>
</feature>
<dbReference type="InterPro" id="IPR037587">
    <property type="entry name" value="LAMTOR2-like"/>
</dbReference>
<dbReference type="Pfam" id="PF03259">
    <property type="entry name" value="Robl_LC7"/>
    <property type="match status" value="1"/>
</dbReference>
<dbReference type="SMART" id="SM00960">
    <property type="entry name" value="Robl_LC7"/>
    <property type="match status" value="1"/>
</dbReference>
<evidence type="ECO:0000259" key="3">
    <source>
        <dbReference type="SMART" id="SM00960"/>
    </source>
</evidence>
<evidence type="ECO:0000313" key="5">
    <source>
        <dbReference type="Proteomes" id="UP000825002"/>
    </source>
</evidence>
<dbReference type="InterPro" id="IPR004942">
    <property type="entry name" value="Roadblock/LAMTOR2_dom"/>
</dbReference>
<feature type="region of interest" description="Disordered" evidence="2">
    <location>
        <begin position="1"/>
        <end position="20"/>
    </location>
</feature>
<name>A0ABQ7S4R5_9ACAR</name>
<organism evidence="4 5">
    <name type="scientific">Fragariocoptes setiger</name>
    <dbReference type="NCBI Taxonomy" id="1670756"/>
    <lineage>
        <taxon>Eukaryota</taxon>
        <taxon>Metazoa</taxon>
        <taxon>Ecdysozoa</taxon>
        <taxon>Arthropoda</taxon>
        <taxon>Chelicerata</taxon>
        <taxon>Arachnida</taxon>
        <taxon>Acari</taxon>
        <taxon>Acariformes</taxon>
        <taxon>Trombidiformes</taxon>
        <taxon>Prostigmata</taxon>
        <taxon>Eupodina</taxon>
        <taxon>Eriophyoidea</taxon>
        <taxon>Phytoptidae</taxon>
        <taxon>Fragariocoptes</taxon>
    </lineage>
</organism>
<feature type="compositionally biased region" description="Basic and acidic residues" evidence="2">
    <location>
        <begin position="42"/>
        <end position="58"/>
    </location>
</feature>
<accession>A0ABQ7S4R5</accession>